<sequence length="135" mass="15822">MWIKHQEEACYEQMDMVGRSGISPIRQRWRSCKTMEMQVVWLQKNWWSKQGLCTLHERRHEVRFCSTITSEKKQELLNNLAISDLEAHACRGSQALINPASFERFYAILFKSIIFMGSGSCSSYSYSYFHSSSYS</sequence>
<evidence type="ECO:0000313" key="1">
    <source>
        <dbReference type="EMBL" id="KAH7446737.1"/>
    </source>
</evidence>
<name>A0A8T2VE41_CERRI</name>
<dbReference type="EMBL" id="CM035406">
    <property type="protein sequence ID" value="KAH7446737.1"/>
    <property type="molecule type" value="Genomic_DNA"/>
</dbReference>
<reference evidence="1" key="1">
    <citation type="submission" date="2021-08" db="EMBL/GenBank/DDBJ databases">
        <title>WGS assembly of Ceratopteris richardii.</title>
        <authorList>
            <person name="Marchant D.B."/>
            <person name="Chen G."/>
            <person name="Jenkins J."/>
            <person name="Shu S."/>
            <person name="Leebens-Mack J."/>
            <person name="Grimwood J."/>
            <person name="Schmutz J."/>
            <person name="Soltis P."/>
            <person name="Soltis D."/>
            <person name="Chen Z.-H."/>
        </authorList>
    </citation>
    <scope>NUCLEOTIDE SEQUENCE</scope>
    <source>
        <strain evidence="1">Whitten #5841</strain>
        <tissue evidence="1">Leaf</tissue>
    </source>
</reference>
<accession>A0A8T2VE41</accession>
<keyword evidence="2" id="KW-1185">Reference proteome</keyword>
<protein>
    <submittedName>
        <fullName evidence="1">Uncharacterized protein</fullName>
    </submittedName>
</protein>
<proteinExistence type="predicted"/>
<comment type="caution">
    <text evidence="1">The sequence shown here is derived from an EMBL/GenBank/DDBJ whole genome shotgun (WGS) entry which is preliminary data.</text>
</comment>
<gene>
    <name evidence="1" type="ORF">KP509_01G071300</name>
</gene>
<dbReference type="Proteomes" id="UP000825935">
    <property type="component" value="Chromosome 1"/>
</dbReference>
<organism evidence="1 2">
    <name type="scientific">Ceratopteris richardii</name>
    <name type="common">Triangle waterfern</name>
    <dbReference type="NCBI Taxonomy" id="49495"/>
    <lineage>
        <taxon>Eukaryota</taxon>
        <taxon>Viridiplantae</taxon>
        <taxon>Streptophyta</taxon>
        <taxon>Embryophyta</taxon>
        <taxon>Tracheophyta</taxon>
        <taxon>Polypodiopsida</taxon>
        <taxon>Polypodiidae</taxon>
        <taxon>Polypodiales</taxon>
        <taxon>Pteridineae</taxon>
        <taxon>Pteridaceae</taxon>
        <taxon>Parkerioideae</taxon>
        <taxon>Ceratopteris</taxon>
    </lineage>
</organism>
<evidence type="ECO:0000313" key="2">
    <source>
        <dbReference type="Proteomes" id="UP000825935"/>
    </source>
</evidence>
<dbReference type="AlphaFoldDB" id="A0A8T2VE41"/>